<evidence type="ECO:0000256" key="5">
    <source>
        <dbReference type="SAM" id="MobiDB-lite"/>
    </source>
</evidence>
<sequence>MSLYLDGQKFGSSSTTCIGYTKSILEILTNIQIRMKTRNRKIERNPLAALIALIIFSLIVMITIIVQLGNFLLNDKSLPRILETTHTNQDPDPLALHAHLEPPQPVNREIVHYFNPRFRDIPDVHFLKKQIRENIDAVFVGAVVPWPEIMEAGFGHGALAAIDREVKLQGGGGEDGNGTRGMGNEAHARDGEKDVDTPEWMLALFPKPEDENGNGNGNENENENVDTSPGKKGGERPREQKSTCPICTDELPAKVAVAKPCKHRFCKSCLADWMVHLGEGKEAICSCPVCGVGIRRVGGGGVRGFVRGALRRGL</sequence>
<evidence type="ECO:0000259" key="7">
    <source>
        <dbReference type="PROSITE" id="PS50089"/>
    </source>
</evidence>
<dbReference type="OrthoDB" id="8062037at2759"/>
<evidence type="ECO:0000256" key="1">
    <source>
        <dbReference type="ARBA" id="ARBA00022723"/>
    </source>
</evidence>
<accession>G2YJ99</accession>
<feature type="region of interest" description="Disordered" evidence="5">
    <location>
        <begin position="170"/>
        <end position="242"/>
    </location>
</feature>
<dbReference type="Pfam" id="PF13639">
    <property type="entry name" value="zf-RING_2"/>
    <property type="match status" value="1"/>
</dbReference>
<gene>
    <name evidence="8" type="ORF">BofuT4_P020920.1</name>
</gene>
<dbReference type="InParanoid" id="G2YJ99"/>
<dbReference type="SUPFAM" id="SSF57850">
    <property type="entry name" value="RING/U-box"/>
    <property type="match status" value="1"/>
</dbReference>
<dbReference type="Gene3D" id="3.30.40.10">
    <property type="entry name" value="Zinc/RING finger domain, C3HC4 (zinc finger)"/>
    <property type="match status" value="1"/>
</dbReference>
<evidence type="ECO:0000256" key="6">
    <source>
        <dbReference type="SAM" id="Phobius"/>
    </source>
</evidence>
<reference evidence="9" key="1">
    <citation type="journal article" date="2011" name="PLoS Genet.">
        <title>Genomic analysis of the necrotrophic fungal pathogens Sclerotinia sclerotiorum and Botrytis cinerea.</title>
        <authorList>
            <person name="Amselem J."/>
            <person name="Cuomo C.A."/>
            <person name="van Kan J.A."/>
            <person name="Viaud M."/>
            <person name="Benito E.P."/>
            <person name="Couloux A."/>
            <person name="Coutinho P.M."/>
            <person name="de Vries R.P."/>
            <person name="Dyer P.S."/>
            <person name="Fillinger S."/>
            <person name="Fournier E."/>
            <person name="Gout L."/>
            <person name="Hahn M."/>
            <person name="Kohn L."/>
            <person name="Lapalu N."/>
            <person name="Plummer K.M."/>
            <person name="Pradier J.M."/>
            <person name="Quevillon E."/>
            <person name="Sharon A."/>
            <person name="Simon A."/>
            <person name="ten Have A."/>
            <person name="Tudzynski B."/>
            <person name="Tudzynski P."/>
            <person name="Wincker P."/>
            <person name="Andrew M."/>
            <person name="Anthouard V."/>
            <person name="Beever R.E."/>
            <person name="Beffa R."/>
            <person name="Benoit I."/>
            <person name="Bouzid O."/>
            <person name="Brault B."/>
            <person name="Chen Z."/>
            <person name="Choquer M."/>
            <person name="Collemare J."/>
            <person name="Cotton P."/>
            <person name="Danchin E.G."/>
            <person name="Da Silva C."/>
            <person name="Gautier A."/>
            <person name="Giraud C."/>
            <person name="Giraud T."/>
            <person name="Gonzalez C."/>
            <person name="Grossetete S."/>
            <person name="Guldener U."/>
            <person name="Henrissat B."/>
            <person name="Howlett B.J."/>
            <person name="Kodira C."/>
            <person name="Kretschmer M."/>
            <person name="Lappartient A."/>
            <person name="Leroch M."/>
            <person name="Levis C."/>
            <person name="Mauceli E."/>
            <person name="Neuveglise C."/>
            <person name="Oeser B."/>
            <person name="Pearson M."/>
            <person name="Poulain J."/>
            <person name="Poussereau N."/>
            <person name="Quesneville H."/>
            <person name="Rascle C."/>
            <person name="Schumacher J."/>
            <person name="Segurens B."/>
            <person name="Sexton A."/>
            <person name="Silva E."/>
            <person name="Sirven C."/>
            <person name="Soanes D.M."/>
            <person name="Talbot N.J."/>
            <person name="Templeton M."/>
            <person name="Yandava C."/>
            <person name="Yarden O."/>
            <person name="Zeng Q."/>
            <person name="Rollins J.A."/>
            <person name="Lebrun M.H."/>
            <person name="Dickman M."/>
        </authorList>
    </citation>
    <scope>NUCLEOTIDE SEQUENCE [LARGE SCALE GENOMIC DNA]</scope>
    <source>
        <strain evidence="9">T4</strain>
    </source>
</reference>
<feature type="compositionally biased region" description="Gly residues" evidence="5">
    <location>
        <begin position="170"/>
        <end position="181"/>
    </location>
</feature>
<proteinExistence type="predicted"/>
<keyword evidence="6" id="KW-0812">Transmembrane</keyword>
<dbReference type="EMBL" id="FQ790337">
    <property type="protein sequence ID" value="CCD51786.1"/>
    <property type="molecule type" value="Genomic_DNA"/>
</dbReference>
<keyword evidence="3" id="KW-0862">Zinc</keyword>
<feature type="compositionally biased region" description="Basic and acidic residues" evidence="5">
    <location>
        <begin position="186"/>
        <end position="196"/>
    </location>
</feature>
<dbReference type="InterPro" id="IPR017907">
    <property type="entry name" value="Znf_RING_CS"/>
</dbReference>
<dbReference type="Proteomes" id="UP000008177">
    <property type="component" value="Unplaced contigs"/>
</dbReference>
<dbReference type="GO" id="GO:0008270">
    <property type="term" value="F:zinc ion binding"/>
    <property type="evidence" value="ECO:0007669"/>
    <property type="project" value="UniProtKB-KW"/>
</dbReference>
<evidence type="ECO:0000256" key="3">
    <source>
        <dbReference type="ARBA" id="ARBA00022833"/>
    </source>
</evidence>
<keyword evidence="2 4" id="KW-0863">Zinc-finger</keyword>
<feature type="domain" description="RING-type" evidence="7">
    <location>
        <begin position="244"/>
        <end position="290"/>
    </location>
</feature>
<name>G2YJ99_BOTF4</name>
<keyword evidence="6" id="KW-0472">Membrane</keyword>
<dbReference type="PROSITE" id="PS00518">
    <property type="entry name" value="ZF_RING_1"/>
    <property type="match status" value="1"/>
</dbReference>
<dbReference type="AlphaFoldDB" id="G2YJ99"/>
<evidence type="ECO:0000313" key="8">
    <source>
        <dbReference type="EMBL" id="CCD51786.1"/>
    </source>
</evidence>
<feature type="compositionally biased region" description="Basic and acidic residues" evidence="5">
    <location>
        <begin position="232"/>
        <end position="241"/>
    </location>
</feature>
<protein>
    <recommendedName>
        <fullName evidence="7">RING-type domain-containing protein</fullName>
    </recommendedName>
</protein>
<dbReference type="InterPro" id="IPR001841">
    <property type="entry name" value="Znf_RING"/>
</dbReference>
<dbReference type="SMART" id="SM00184">
    <property type="entry name" value="RING"/>
    <property type="match status" value="1"/>
</dbReference>
<keyword evidence="1" id="KW-0479">Metal-binding</keyword>
<dbReference type="HOGENOM" id="CLU_993942_0_0_1"/>
<keyword evidence="6" id="KW-1133">Transmembrane helix</keyword>
<feature type="transmembrane region" description="Helical" evidence="6">
    <location>
        <begin position="47"/>
        <end position="73"/>
    </location>
</feature>
<dbReference type="PROSITE" id="PS50089">
    <property type="entry name" value="ZF_RING_2"/>
    <property type="match status" value="1"/>
</dbReference>
<evidence type="ECO:0000313" key="9">
    <source>
        <dbReference type="Proteomes" id="UP000008177"/>
    </source>
</evidence>
<organism evidence="8 9">
    <name type="scientific">Botryotinia fuckeliana (strain T4)</name>
    <name type="common">Noble rot fungus</name>
    <name type="synonym">Botrytis cinerea</name>
    <dbReference type="NCBI Taxonomy" id="999810"/>
    <lineage>
        <taxon>Eukaryota</taxon>
        <taxon>Fungi</taxon>
        <taxon>Dikarya</taxon>
        <taxon>Ascomycota</taxon>
        <taxon>Pezizomycotina</taxon>
        <taxon>Leotiomycetes</taxon>
        <taxon>Helotiales</taxon>
        <taxon>Sclerotiniaceae</taxon>
        <taxon>Botrytis</taxon>
    </lineage>
</organism>
<evidence type="ECO:0000256" key="4">
    <source>
        <dbReference type="PROSITE-ProRule" id="PRU00175"/>
    </source>
</evidence>
<dbReference type="InterPro" id="IPR013083">
    <property type="entry name" value="Znf_RING/FYVE/PHD"/>
</dbReference>
<evidence type="ECO:0000256" key="2">
    <source>
        <dbReference type="ARBA" id="ARBA00022771"/>
    </source>
</evidence>